<keyword evidence="2" id="KW-1185">Reference proteome</keyword>
<evidence type="ECO:0000313" key="1">
    <source>
        <dbReference type="EMBL" id="KAG8458360.1"/>
    </source>
</evidence>
<dbReference type="EMBL" id="JAGTXO010000053">
    <property type="protein sequence ID" value="KAG8458360.1"/>
    <property type="molecule type" value="Genomic_DNA"/>
</dbReference>
<proteinExistence type="predicted"/>
<reference evidence="1" key="1">
    <citation type="submission" date="2021-05" db="EMBL/GenBank/DDBJ databases">
        <title>The genome of the haptophyte Pavlova lutheri (Diacronema luteri, Pavlovales) - a model for lipid biosynthesis in eukaryotic algae.</title>
        <authorList>
            <person name="Hulatt C.J."/>
            <person name="Posewitz M.C."/>
        </authorList>
    </citation>
    <scope>NUCLEOTIDE SEQUENCE</scope>
    <source>
        <strain evidence="1">NIVA-4/92</strain>
    </source>
</reference>
<accession>A0A8J6C5R0</accession>
<dbReference type="AlphaFoldDB" id="A0A8J6C5R0"/>
<comment type="caution">
    <text evidence="1">The sequence shown here is derived from an EMBL/GenBank/DDBJ whole genome shotgun (WGS) entry which is preliminary data.</text>
</comment>
<gene>
    <name evidence="1" type="ORF">KFE25_011744</name>
</gene>
<evidence type="ECO:0000313" key="2">
    <source>
        <dbReference type="Proteomes" id="UP000751190"/>
    </source>
</evidence>
<protein>
    <submittedName>
        <fullName evidence="1">Uncharacterized protein</fullName>
    </submittedName>
</protein>
<sequence length="105" mass="10646">MARSSLSAAPTEGFCLAFPQQIASPHTSQPTVAFPLGGMGLATNILATPGANLGARAHLHAHPSTSGVPRAQHVAAHLHMDLDQSASIFCGDAGRDLAGDATPLL</sequence>
<organism evidence="1 2">
    <name type="scientific">Diacronema lutheri</name>
    <name type="common">Unicellular marine alga</name>
    <name type="synonym">Monochrysis lutheri</name>
    <dbReference type="NCBI Taxonomy" id="2081491"/>
    <lineage>
        <taxon>Eukaryota</taxon>
        <taxon>Haptista</taxon>
        <taxon>Haptophyta</taxon>
        <taxon>Pavlovophyceae</taxon>
        <taxon>Pavlovales</taxon>
        <taxon>Pavlovaceae</taxon>
        <taxon>Diacronema</taxon>
    </lineage>
</organism>
<name>A0A8J6C5R0_DIALT</name>
<dbReference type="Proteomes" id="UP000751190">
    <property type="component" value="Unassembled WGS sequence"/>
</dbReference>